<sequence length="96" mass="10892">MKLLLDTHTFLWFINNSPQLSIDAKNLIESDVDLLLSIASLWEIAIKVSIGKLTIPNTYDQFIPQQVQLNDMEILSISMAHLTVVTLTDGHKWVKT</sequence>
<dbReference type="CDD" id="cd09872">
    <property type="entry name" value="PIN_Sll0205-like"/>
    <property type="match status" value="1"/>
</dbReference>
<dbReference type="KEGG" id="mpk:VL20_5103"/>
<dbReference type="InterPro" id="IPR052919">
    <property type="entry name" value="TA_system_RNase"/>
</dbReference>
<dbReference type="Pfam" id="PF01850">
    <property type="entry name" value="PIN"/>
    <property type="match status" value="1"/>
</dbReference>
<organism evidence="2 3">
    <name type="scientific">Microcystis panniformis FACHB-1757</name>
    <dbReference type="NCBI Taxonomy" id="1638788"/>
    <lineage>
        <taxon>Bacteria</taxon>
        <taxon>Bacillati</taxon>
        <taxon>Cyanobacteriota</taxon>
        <taxon>Cyanophyceae</taxon>
        <taxon>Oscillatoriophycideae</taxon>
        <taxon>Chroococcales</taxon>
        <taxon>Microcystaceae</taxon>
        <taxon>Microcystis</taxon>
    </lineage>
</organism>
<dbReference type="SUPFAM" id="SSF88723">
    <property type="entry name" value="PIN domain-like"/>
    <property type="match status" value="1"/>
</dbReference>
<dbReference type="PANTHER" id="PTHR36173:SF2">
    <property type="entry name" value="RIBONUCLEASE VAPC16"/>
    <property type="match status" value="1"/>
</dbReference>
<feature type="domain" description="PIN" evidence="1">
    <location>
        <begin position="4"/>
        <end position="82"/>
    </location>
</feature>
<proteinExistence type="predicted"/>
<dbReference type="RefSeq" id="WP_072928127.1">
    <property type="nucleotide sequence ID" value="NZ_CP011339.1"/>
</dbReference>
<evidence type="ECO:0000313" key="2">
    <source>
        <dbReference type="EMBL" id="AKV69958.1"/>
    </source>
</evidence>
<evidence type="ECO:0000313" key="3">
    <source>
        <dbReference type="Proteomes" id="UP000068167"/>
    </source>
</evidence>
<dbReference type="PATRIC" id="fig|1638788.3.peg.5145"/>
<reference evidence="2 3" key="1">
    <citation type="journal article" date="2016" name="Stand. Genomic Sci.">
        <title>Complete genome sequence and genomic characterization of Microcystis panniformis FACHB 1757 by third-generation sequencing.</title>
        <authorList>
            <person name="Zhang J.Y."/>
            <person name="Guan R."/>
            <person name="Zhang H.J."/>
            <person name="Li H."/>
            <person name="Xiao P."/>
            <person name="Yu G.L."/>
            <person name="Du L."/>
            <person name="Cao D.M."/>
            <person name="Zhu B.C."/>
            <person name="Li R.H."/>
            <person name="Lu Z.H."/>
        </authorList>
    </citation>
    <scope>NUCLEOTIDE SEQUENCE [LARGE SCALE GENOMIC DNA]</scope>
    <source>
        <strain evidence="2 3">FACHB-1757</strain>
    </source>
</reference>
<dbReference type="Proteomes" id="UP000068167">
    <property type="component" value="Chromosome"/>
</dbReference>
<evidence type="ECO:0000259" key="1">
    <source>
        <dbReference type="Pfam" id="PF01850"/>
    </source>
</evidence>
<keyword evidence="3" id="KW-1185">Reference proteome</keyword>
<dbReference type="InterPro" id="IPR041705">
    <property type="entry name" value="PIN_Sll0205"/>
</dbReference>
<protein>
    <recommendedName>
        <fullName evidence="1">PIN domain-containing protein</fullName>
    </recommendedName>
</protein>
<name>A0A0K1S7F6_9CHRO</name>
<accession>A0A0K1S7F6</accession>
<dbReference type="AlphaFoldDB" id="A0A0K1S7F6"/>
<gene>
    <name evidence="2" type="ORF">VL20_5103</name>
</gene>
<dbReference type="PANTHER" id="PTHR36173">
    <property type="entry name" value="RIBONUCLEASE VAPC16-RELATED"/>
    <property type="match status" value="1"/>
</dbReference>
<dbReference type="EMBL" id="CP011339">
    <property type="protein sequence ID" value="AKV69958.1"/>
    <property type="molecule type" value="Genomic_DNA"/>
</dbReference>
<dbReference type="InterPro" id="IPR029060">
    <property type="entry name" value="PIN-like_dom_sf"/>
</dbReference>
<dbReference type="InterPro" id="IPR002716">
    <property type="entry name" value="PIN_dom"/>
</dbReference>